<dbReference type="CDD" id="cd06225">
    <property type="entry name" value="HAMP"/>
    <property type="match status" value="1"/>
</dbReference>
<dbReference type="Pfam" id="PF00672">
    <property type="entry name" value="HAMP"/>
    <property type="match status" value="1"/>
</dbReference>
<dbReference type="SUPFAM" id="SSF55874">
    <property type="entry name" value="ATPase domain of HSP90 chaperone/DNA topoisomerase II/histidine kinase"/>
    <property type="match status" value="1"/>
</dbReference>
<keyword evidence="3" id="KW-0808">Transferase</keyword>
<evidence type="ECO:0000256" key="3">
    <source>
        <dbReference type="ARBA" id="ARBA00022679"/>
    </source>
</evidence>
<evidence type="ECO:0000256" key="2">
    <source>
        <dbReference type="ARBA" id="ARBA00022553"/>
    </source>
</evidence>
<evidence type="ECO:0000313" key="7">
    <source>
        <dbReference type="Proteomes" id="UP000712157"/>
    </source>
</evidence>
<feature type="transmembrane region" description="Helical" evidence="4">
    <location>
        <begin position="313"/>
        <end position="332"/>
    </location>
</feature>
<name>A0A949NG16_9FIRM</name>
<dbReference type="PANTHER" id="PTHR34220">
    <property type="entry name" value="SENSOR HISTIDINE KINASE YPDA"/>
    <property type="match status" value="1"/>
</dbReference>
<proteinExistence type="predicted"/>
<dbReference type="AlphaFoldDB" id="A0A949NG16"/>
<keyword evidence="7" id="KW-1185">Reference proteome</keyword>
<protein>
    <submittedName>
        <fullName evidence="6">Sensor histidine kinase</fullName>
    </submittedName>
</protein>
<evidence type="ECO:0000313" key="6">
    <source>
        <dbReference type="EMBL" id="MBU9739096.1"/>
    </source>
</evidence>
<keyword evidence="4" id="KW-1133">Transmembrane helix</keyword>
<feature type="domain" description="HAMP" evidence="5">
    <location>
        <begin position="334"/>
        <end position="386"/>
    </location>
</feature>
<dbReference type="PANTHER" id="PTHR34220:SF7">
    <property type="entry name" value="SENSOR HISTIDINE KINASE YPDA"/>
    <property type="match status" value="1"/>
</dbReference>
<dbReference type="SUPFAM" id="SSF158472">
    <property type="entry name" value="HAMP domain-like"/>
    <property type="match status" value="1"/>
</dbReference>
<evidence type="ECO:0000256" key="4">
    <source>
        <dbReference type="SAM" id="Phobius"/>
    </source>
</evidence>
<dbReference type="Pfam" id="PF06580">
    <property type="entry name" value="His_kinase"/>
    <property type="match status" value="1"/>
</dbReference>
<keyword evidence="2" id="KW-0597">Phosphoprotein</keyword>
<keyword evidence="4" id="KW-0472">Membrane</keyword>
<comment type="caution">
    <text evidence="6">The sequence shown here is derived from an EMBL/GenBank/DDBJ whole genome shotgun (WGS) entry which is preliminary data.</text>
</comment>
<feature type="transmembrane region" description="Helical" evidence="4">
    <location>
        <begin position="20"/>
        <end position="42"/>
    </location>
</feature>
<dbReference type="Gene3D" id="6.10.340.10">
    <property type="match status" value="1"/>
</dbReference>
<dbReference type="Gene3D" id="3.30.565.10">
    <property type="entry name" value="Histidine kinase-like ATPase, C-terminal domain"/>
    <property type="match status" value="1"/>
</dbReference>
<evidence type="ECO:0000259" key="5">
    <source>
        <dbReference type="PROSITE" id="PS50885"/>
    </source>
</evidence>
<dbReference type="InterPro" id="IPR036890">
    <property type="entry name" value="HATPase_C_sf"/>
</dbReference>
<reference evidence="6" key="1">
    <citation type="submission" date="2021-06" db="EMBL/GenBank/DDBJ databases">
        <title>Description of novel taxa of the family Lachnospiraceae.</title>
        <authorList>
            <person name="Chaplin A.V."/>
            <person name="Sokolova S.R."/>
            <person name="Pikina A.P."/>
            <person name="Korzhanova M."/>
            <person name="Belova V."/>
            <person name="Korostin D."/>
            <person name="Efimov B.A."/>
        </authorList>
    </citation>
    <scope>NUCLEOTIDE SEQUENCE</scope>
    <source>
        <strain evidence="6">ASD5720</strain>
    </source>
</reference>
<keyword evidence="6" id="KW-0418">Kinase</keyword>
<dbReference type="SMART" id="SM00304">
    <property type="entry name" value="HAMP"/>
    <property type="match status" value="1"/>
</dbReference>
<dbReference type="EMBL" id="JAHQCW010000049">
    <property type="protein sequence ID" value="MBU9739096.1"/>
    <property type="molecule type" value="Genomic_DNA"/>
</dbReference>
<accession>A0A949NG16</accession>
<dbReference type="InterPro" id="IPR050640">
    <property type="entry name" value="Bact_2-comp_sensor_kinase"/>
</dbReference>
<comment type="subcellular location">
    <subcellularLocation>
        <location evidence="1">Membrane</location>
    </subcellularLocation>
</comment>
<keyword evidence="4" id="KW-0812">Transmembrane</keyword>
<organism evidence="6 7">
    <name type="scientific">Diplocloster agilis</name>
    <dbReference type="NCBI Taxonomy" id="2850323"/>
    <lineage>
        <taxon>Bacteria</taxon>
        <taxon>Bacillati</taxon>
        <taxon>Bacillota</taxon>
        <taxon>Clostridia</taxon>
        <taxon>Lachnospirales</taxon>
        <taxon>Lachnospiraceae</taxon>
        <taxon>Diplocloster</taxon>
    </lineage>
</organism>
<dbReference type="RefSeq" id="WP_238723022.1">
    <property type="nucleotide sequence ID" value="NZ_JAHQCW010000049.1"/>
</dbReference>
<dbReference type="Proteomes" id="UP000712157">
    <property type="component" value="Unassembled WGS sequence"/>
</dbReference>
<dbReference type="PROSITE" id="PS50885">
    <property type="entry name" value="HAMP"/>
    <property type="match status" value="1"/>
</dbReference>
<dbReference type="InterPro" id="IPR003660">
    <property type="entry name" value="HAMP_dom"/>
</dbReference>
<dbReference type="GO" id="GO:0000155">
    <property type="term" value="F:phosphorelay sensor kinase activity"/>
    <property type="evidence" value="ECO:0007669"/>
    <property type="project" value="InterPro"/>
</dbReference>
<gene>
    <name evidence="6" type="ORF">KTH89_21390</name>
</gene>
<dbReference type="GO" id="GO:0016020">
    <property type="term" value="C:membrane"/>
    <property type="evidence" value="ECO:0007669"/>
    <property type="project" value="UniProtKB-SubCell"/>
</dbReference>
<evidence type="ECO:0000256" key="1">
    <source>
        <dbReference type="ARBA" id="ARBA00004370"/>
    </source>
</evidence>
<sequence length="625" mass="70859">MKSVWNKKSDSFAGRHSIFIKLAAILIVVGLVPLLVIGGIMLNRFIGNMQKILLNNTEQMNYSAASSVEGILRDIDDQTMSLYRYYTVDDYSYLHDLLLDETATPNKKSANMNKMLNRILNSNSFIKCAYFIDNGKNLYYSSHPDTGVLNREKTLDHIGGYEWKSFSDLHIFPTHRADYYYYDSDTMVVTFARRYMNTATIWTASSEVLGTLYIDVAVEQFAAAVEKMNVDQQISSFCILDTENDQLIYQSSERAPVIDSLDLTSLLFSDNGGYLAVPNGYLVYNFIPKSSWIAITALSDQEMTGSYEAYRRYTLTLLLIASFLLCLTALFFSRQTSKPIRQLKSAMIRIENGRLDTRVHLNRSDELSVLADGLNHMAENLNSYIQKSYVAEIKQKETELEVLKVQIQPHYLYNTLEVIKMTALDHGDHDAADMLNSLSHQLRYLISSPSEVVMLKEEIENIRNYFKIIKIRYENRFQLELCIPEELLNVWIPKLILQPVVENSVQHGLLPAKGAGKISITAQTVTDRDTSCLVIEILDNGLGLDADRLAFLQSLLKQDISEPVTDAPPENIGLKNVHDRIRLYYGDGYGICIESWPGLGTLVQYRLPVLNGSYISQEKGGTQDA</sequence>
<dbReference type="InterPro" id="IPR010559">
    <property type="entry name" value="Sig_transdc_His_kin_internal"/>
</dbReference>